<organism evidence="4 5">
    <name type="scientific">Paraburkholderia ultramafica</name>
    <dbReference type="NCBI Taxonomy" id="1544867"/>
    <lineage>
        <taxon>Bacteria</taxon>
        <taxon>Pseudomonadati</taxon>
        <taxon>Pseudomonadota</taxon>
        <taxon>Betaproteobacteria</taxon>
        <taxon>Burkholderiales</taxon>
        <taxon>Burkholderiaceae</taxon>
        <taxon>Paraburkholderia</taxon>
    </lineage>
</organism>
<dbReference type="EMBL" id="CADIKK010000059">
    <property type="protein sequence ID" value="CAB3808534.1"/>
    <property type="molecule type" value="Genomic_DNA"/>
</dbReference>
<dbReference type="InterPro" id="IPR007312">
    <property type="entry name" value="Phosphoesterase"/>
</dbReference>
<keyword evidence="1" id="KW-0378">Hydrolase</keyword>
<dbReference type="InterPro" id="IPR017850">
    <property type="entry name" value="Alkaline_phosphatase_core_sf"/>
</dbReference>
<keyword evidence="5" id="KW-1185">Reference proteome</keyword>
<evidence type="ECO:0000313" key="5">
    <source>
        <dbReference type="Proteomes" id="UP000494365"/>
    </source>
</evidence>
<feature type="chain" id="PRO_5028861512" description="Phosphoesterase" evidence="3">
    <location>
        <begin position="25"/>
        <end position="590"/>
    </location>
</feature>
<dbReference type="Pfam" id="PF04185">
    <property type="entry name" value="Phosphoesterase"/>
    <property type="match status" value="1"/>
</dbReference>
<reference evidence="4 5" key="1">
    <citation type="submission" date="2020-04" db="EMBL/GenBank/DDBJ databases">
        <authorList>
            <person name="De Canck E."/>
        </authorList>
    </citation>
    <scope>NUCLEOTIDE SEQUENCE [LARGE SCALE GENOMIC DNA]</scope>
    <source>
        <strain evidence="4 5">LMG 28614</strain>
    </source>
</reference>
<dbReference type="RefSeq" id="WP_175153701.1">
    <property type="nucleotide sequence ID" value="NZ_CADIKK010000059.1"/>
</dbReference>
<dbReference type="PANTHER" id="PTHR31956">
    <property type="entry name" value="NON-SPECIFIC PHOSPHOLIPASE C4-RELATED"/>
    <property type="match status" value="1"/>
</dbReference>
<protein>
    <recommendedName>
        <fullName evidence="6">Phosphoesterase</fullName>
    </recommendedName>
</protein>
<dbReference type="Gene3D" id="3.40.720.10">
    <property type="entry name" value="Alkaline Phosphatase, subunit A"/>
    <property type="match status" value="2"/>
</dbReference>
<accession>A0A6S7DI99</accession>
<dbReference type="Proteomes" id="UP000494365">
    <property type="component" value="Unassembled WGS sequence"/>
</dbReference>
<feature type="region of interest" description="Disordered" evidence="2">
    <location>
        <begin position="539"/>
        <end position="566"/>
    </location>
</feature>
<evidence type="ECO:0000256" key="2">
    <source>
        <dbReference type="SAM" id="MobiDB-lite"/>
    </source>
</evidence>
<gene>
    <name evidence="4" type="ORF">LMG28614_06834</name>
</gene>
<evidence type="ECO:0008006" key="6">
    <source>
        <dbReference type="Google" id="ProtNLM"/>
    </source>
</evidence>
<proteinExistence type="predicted"/>
<keyword evidence="3" id="KW-0732">Signal</keyword>
<evidence type="ECO:0000313" key="4">
    <source>
        <dbReference type="EMBL" id="CAB3808534.1"/>
    </source>
</evidence>
<sequence length="590" mass="64253">MKHMLRAKLSAIALGIAVLSFAQADDTARTTTPIKHVIVVIGENHTLDNLFGGYKPPKDQTIHNLLSEGVVNEDGSPGPNFAKAIQQQAGNTKVYRIDPSITGAFATLPQPQTTYATGLPPNVPDVRFPANLRPGPFQITNYVPYDSYTGDPPHRFFQMWQQIDEGKNDLFAWVSVVTGIGPDNSFNPPPYGPNNTFQGGEALGFYNMSAGDAPKFKALAQHYALSDNYHQFVMGGTGANFLSIATGDVAYFNSNGAPAKPFDNQIEDPDPQPATNNWYKKDGYTGGSYVNCADPSAAGVSAIMSYIKSQPGTPFRGGNCAPDTYYLVNNYGLGYTFDGSPKPIAFDKFTLPPQTIPTIADALSAAHISWKWYSGGREGAKTTSEYCGICDPFTGFTSIMTTALKNNLQGMTELDSDLAGSSDQFPAVAFVRPPESKAGHPANAKVIDYENFVADLVDKVKANPALWKETAVLITVDEGGGYYDSGYIQPVDFFGDGTRIPLLAVSPWAKKGHVDHTYADHASILKFIEKNWHLQPLSARSRDNLPNPVQRSEDEDKPSYAPSNRPAISDLMSLFNFEHDKDKDRKVNDD</sequence>
<name>A0A6S7DI99_9BURK</name>
<dbReference type="PANTHER" id="PTHR31956:SF1">
    <property type="entry name" value="NON-SPECIFIC PHOSPHOLIPASE C1"/>
    <property type="match status" value="1"/>
</dbReference>
<dbReference type="AlphaFoldDB" id="A0A6S7DI99"/>
<evidence type="ECO:0000256" key="3">
    <source>
        <dbReference type="SAM" id="SignalP"/>
    </source>
</evidence>
<evidence type="ECO:0000256" key="1">
    <source>
        <dbReference type="ARBA" id="ARBA00022801"/>
    </source>
</evidence>
<feature type="signal peptide" evidence="3">
    <location>
        <begin position="1"/>
        <end position="24"/>
    </location>
</feature>
<dbReference type="GO" id="GO:0042578">
    <property type="term" value="F:phosphoric ester hydrolase activity"/>
    <property type="evidence" value="ECO:0007669"/>
    <property type="project" value="UniProtKB-ARBA"/>
</dbReference>
<dbReference type="SUPFAM" id="SSF53649">
    <property type="entry name" value="Alkaline phosphatase-like"/>
    <property type="match status" value="1"/>
</dbReference>
<dbReference type="CDD" id="cd16013">
    <property type="entry name" value="AcpA"/>
    <property type="match status" value="1"/>
</dbReference>